<evidence type="ECO:0000313" key="6">
    <source>
        <dbReference type="Proteomes" id="UP000176317"/>
    </source>
</evidence>
<organism evidence="5 6">
    <name type="scientific">Candidatus Curtissbacteria bacterium RBG_13_35_7</name>
    <dbReference type="NCBI Taxonomy" id="1797705"/>
    <lineage>
        <taxon>Bacteria</taxon>
        <taxon>Candidatus Curtissiibacteriota</taxon>
    </lineage>
</organism>
<keyword evidence="3" id="KW-0949">S-adenosyl-L-methionine</keyword>
<dbReference type="InterPro" id="IPR026170">
    <property type="entry name" value="FAM173A/B"/>
</dbReference>
<dbReference type="PANTHER" id="PTHR13610:SF9">
    <property type="entry name" value="FI06469P"/>
    <property type="match status" value="1"/>
</dbReference>
<evidence type="ECO:0000256" key="3">
    <source>
        <dbReference type="ARBA" id="ARBA00022691"/>
    </source>
</evidence>
<evidence type="ECO:0000313" key="5">
    <source>
        <dbReference type="EMBL" id="OGD85330.1"/>
    </source>
</evidence>
<dbReference type="SUPFAM" id="SSF53335">
    <property type="entry name" value="S-adenosyl-L-methionine-dependent methyltransferases"/>
    <property type="match status" value="1"/>
</dbReference>
<protein>
    <recommendedName>
        <fullName evidence="7">Methyltransferase domain-containing protein</fullName>
    </recommendedName>
</protein>
<accession>A0A1F5G0D2</accession>
<name>A0A1F5G0D2_9BACT</name>
<dbReference type="InterPro" id="IPR029063">
    <property type="entry name" value="SAM-dependent_MTases_sf"/>
</dbReference>
<gene>
    <name evidence="5" type="ORF">A2164_04510</name>
</gene>
<keyword evidence="2" id="KW-0808">Transferase</keyword>
<keyword evidence="4" id="KW-0472">Membrane</keyword>
<dbReference type="GO" id="GO:0032259">
    <property type="term" value="P:methylation"/>
    <property type="evidence" value="ECO:0007669"/>
    <property type="project" value="UniProtKB-KW"/>
</dbReference>
<comment type="caution">
    <text evidence="5">The sequence shown here is derived from an EMBL/GenBank/DDBJ whole genome shotgun (WGS) entry which is preliminary data.</text>
</comment>
<proteinExistence type="predicted"/>
<dbReference type="PANTHER" id="PTHR13610">
    <property type="entry name" value="METHYLTRANSFERASE DOMAIN-CONTAINING PROTEIN"/>
    <property type="match status" value="1"/>
</dbReference>
<evidence type="ECO:0000256" key="1">
    <source>
        <dbReference type="ARBA" id="ARBA00022603"/>
    </source>
</evidence>
<dbReference type="Proteomes" id="UP000176317">
    <property type="component" value="Unassembled WGS sequence"/>
</dbReference>
<keyword evidence="4" id="KW-1133">Transmembrane helix</keyword>
<dbReference type="EMBL" id="MFAT01000071">
    <property type="protein sequence ID" value="OGD85330.1"/>
    <property type="molecule type" value="Genomic_DNA"/>
</dbReference>
<feature type="transmembrane region" description="Helical" evidence="4">
    <location>
        <begin position="6"/>
        <end position="29"/>
    </location>
</feature>
<sequence length="175" mass="19612">MTEAIIAIILIIITALLLFVILMGVFYTIDLFLDLPYVGTQHHKIETIIKLAQIKKGETAVDLGSGDGRLLYAAAQKGAKAIGYELNPFLIVITLIHTKLKGLGNEISIERKNLWQADLKVADVIFVYSLKKSIAKFEEYVYKNATPGTRVIVNLHPFPNKKPLKQKDGIYLYKI</sequence>
<dbReference type="Gene3D" id="3.40.50.150">
    <property type="entry name" value="Vaccinia Virus protein VP39"/>
    <property type="match status" value="1"/>
</dbReference>
<evidence type="ECO:0000256" key="2">
    <source>
        <dbReference type="ARBA" id="ARBA00022679"/>
    </source>
</evidence>
<dbReference type="AlphaFoldDB" id="A0A1F5G0D2"/>
<keyword evidence="4" id="KW-0812">Transmembrane</keyword>
<reference evidence="5 6" key="1">
    <citation type="journal article" date="2016" name="Nat. Commun.">
        <title>Thousands of microbial genomes shed light on interconnected biogeochemical processes in an aquifer system.</title>
        <authorList>
            <person name="Anantharaman K."/>
            <person name="Brown C.T."/>
            <person name="Hug L.A."/>
            <person name="Sharon I."/>
            <person name="Castelle C.J."/>
            <person name="Probst A.J."/>
            <person name="Thomas B.C."/>
            <person name="Singh A."/>
            <person name="Wilkins M.J."/>
            <person name="Karaoz U."/>
            <person name="Brodie E.L."/>
            <person name="Williams K.H."/>
            <person name="Hubbard S.S."/>
            <person name="Banfield J.F."/>
        </authorList>
    </citation>
    <scope>NUCLEOTIDE SEQUENCE [LARGE SCALE GENOMIC DNA]</scope>
</reference>
<dbReference type="GO" id="GO:0016279">
    <property type="term" value="F:protein-lysine N-methyltransferase activity"/>
    <property type="evidence" value="ECO:0007669"/>
    <property type="project" value="InterPro"/>
</dbReference>
<keyword evidence="1" id="KW-0489">Methyltransferase</keyword>
<evidence type="ECO:0000256" key="4">
    <source>
        <dbReference type="SAM" id="Phobius"/>
    </source>
</evidence>
<evidence type="ECO:0008006" key="7">
    <source>
        <dbReference type="Google" id="ProtNLM"/>
    </source>
</evidence>